<keyword evidence="5" id="KW-0479">Metal-binding</keyword>
<accession>A8ZTY1</accession>
<protein>
    <submittedName>
        <fullName evidence="10">KpsF/GutQ family protein</fullName>
        <ecNumber evidence="10">5.3.1.13</ecNumber>
    </submittedName>
</protein>
<dbReference type="RefSeq" id="WP_012175526.1">
    <property type="nucleotide sequence ID" value="NC_009943.1"/>
</dbReference>
<dbReference type="GO" id="GO:0097367">
    <property type="term" value="F:carbohydrate derivative binding"/>
    <property type="evidence" value="ECO:0007669"/>
    <property type="project" value="InterPro"/>
</dbReference>
<evidence type="ECO:0000256" key="5">
    <source>
        <dbReference type="PIRSR" id="PIRSR004692-2"/>
    </source>
</evidence>
<evidence type="ECO:0000256" key="4">
    <source>
        <dbReference type="PIRNR" id="PIRNR004692"/>
    </source>
</evidence>
<feature type="site" description="Catalytically relevant" evidence="6">
    <location>
        <position position="57"/>
    </location>
</feature>
<dbReference type="CDD" id="cd04604">
    <property type="entry name" value="CBS_pair_SIS_assoc"/>
    <property type="match status" value="1"/>
</dbReference>
<dbReference type="InterPro" id="IPR046348">
    <property type="entry name" value="SIS_dom_sf"/>
</dbReference>
<proteinExistence type="inferred from homology"/>
<feature type="binding site" evidence="5">
    <location>
        <position position="80"/>
    </location>
    <ligand>
        <name>Zn(2+)</name>
        <dbReference type="ChEBI" id="CHEBI:29105"/>
    </ligand>
</feature>
<dbReference type="EMBL" id="CP000859">
    <property type="protein sequence ID" value="ABW67914.1"/>
    <property type="molecule type" value="Genomic_DNA"/>
</dbReference>
<dbReference type="AlphaFoldDB" id="A8ZTY1"/>
<feature type="domain" description="CBS" evidence="8">
    <location>
        <begin position="275"/>
        <end position="332"/>
    </location>
</feature>
<feature type="domain" description="SIS" evidence="9">
    <location>
        <begin position="39"/>
        <end position="182"/>
    </location>
</feature>
<keyword evidence="11" id="KW-1185">Reference proteome</keyword>
<dbReference type="Gene3D" id="3.40.50.10490">
    <property type="entry name" value="Glucose-6-phosphate isomerase like protein, domain 1"/>
    <property type="match status" value="1"/>
</dbReference>
<dbReference type="HOGENOM" id="CLU_040681_13_1_7"/>
<dbReference type="InterPro" id="IPR035474">
    <property type="entry name" value="SIS_Kpsf"/>
</dbReference>
<evidence type="ECO:0000256" key="7">
    <source>
        <dbReference type="PROSITE-ProRule" id="PRU00703"/>
    </source>
</evidence>
<evidence type="ECO:0000259" key="8">
    <source>
        <dbReference type="PROSITE" id="PS51371"/>
    </source>
</evidence>
<evidence type="ECO:0000313" key="10">
    <source>
        <dbReference type="EMBL" id="ABW67914.1"/>
    </source>
</evidence>
<dbReference type="FunFam" id="3.40.50.10490:FF:000011">
    <property type="entry name" value="Arabinose 5-phosphate isomerase"/>
    <property type="match status" value="1"/>
</dbReference>
<dbReference type="SMART" id="SM00116">
    <property type="entry name" value="CBS"/>
    <property type="match status" value="2"/>
</dbReference>
<dbReference type="STRING" id="96561.Dole_2110"/>
<keyword evidence="10" id="KW-0413">Isomerase</keyword>
<dbReference type="InterPro" id="IPR050986">
    <property type="entry name" value="GutQ/KpsF_isomerases"/>
</dbReference>
<dbReference type="PANTHER" id="PTHR42745">
    <property type="match status" value="1"/>
</dbReference>
<dbReference type="SUPFAM" id="SSF54631">
    <property type="entry name" value="CBS-domain pair"/>
    <property type="match status" value="1"/>
</dbReference>
<organism evidence="10 11">
    <name type="scientific">Desulfosudis oleivorans (strain DSM 6200 / JCM 39069 / Hxd3)</name>
    <name type="common">Desulfococcus oleovorans</name>
    <dbReference type="NCBI Taxonomy" id="96561"/>
    <lineage>
        <taxon>Bacteria</taxon>
        <taxon>Pseudomonadati</taxon>
        <taxon>Thermodesulfobacteriota</taxon>
        <taxon>Desulfobacteria</taxon>
        <taxon>Desulfobacterales</taxon>
        <taxon>Desulfosudaceae</taxon>
        <taxon>Desulfosudis</taxon>
    </lineage>
</organism>
<evidence type="ECO:0000256" key="1">
    <source>
        <dbReference type="ARBA" id="ARBA00008165"/>
    </source>
</evidence>
<dbReference type="SUPFAM" id="SSF53697">
    <property type="entry name" value="SIS domain"/>
    <property type="match status" value="1"/>
</dbReference>
<dbReference type="Gene3D" id="3.10.580.10">
    <property type="entry name" value="CBS-domain"/>
    <property type="match status" value="1"/>
</dbReference>
<dbReference type="NCBIfam" id="TIGR00393">
    <property type="entry name" value="kpsF"/>
    <property type="match status" value="1"/>
</dbReference>
<dbReference type="PROSITE" id="PS51371">
    <property type="entry name" value="CBS"/>
    <property type="match status" value="2"/>
</dbReference>
<keyword evidence="2" id="KW-0677">Repeat</keyword>
<keyword evidence="5" id="KW-0862">Zinc</keyword>
<comment type="similarity">
    <text evidence="1 4">Belongs to the SIS family. GutQ/KpsF subfamily.</text>
</comment>
<dbReference type="GO" id="GO:0046872">
    <property type="term" value="F:metal ion binding"/>
    <property type="evidence" value="ECO:0007669"/>
    <property type="project" value="UniProtKB-KW"/>
</dbReference>
<name>A8ZTY1_DESOH</name>
<dbReference type="KEGG" id="dol:Dole_2110"/>
<dbReference type="eggNOG" id="COG0794">
    <property type="taxonomic scope" value="Bacteria"/>
</dbReference>
<evidence type="ECO:0000256" key="2">
    <source>
        <dbReference type="ARBA" id="ARBA00022737"/>
    </source>
</evidence>
<evidence type="ECO:0000256" key="6">
    <source>
        <dbReference type="PIRSR" id="PIRSR004692-3"/>
    </source>
</evidence>
<dbReference type="PIRSF" id="PIRSF004692">
    <property type="entry name" value="KdsD_KpsF"/>
    <property type="match status" value="1"/>
</dbReference>
<reference evidence="10 11" key="1">
    <citation type="submission" date="2007-10" db="EMBL/GenBank/DDBJ databases">
        <title>Complete sequence of Desulfococcus oleovorans Hxd3.</title>
        <authorList>
            <consortium name="US DOE Joint Genome Institute"/>
            <person name="Copeland A."/>
            <person name="Lucas S."/>
            <person name="Lapidus A."/>
            <person name="Barry K."/>
            <person name="Glavina del Rio T."/>
            <person name="Dalin E."/>
            <person name="Tice H."/>
            <person name="Pitluck S."/>
            <person name="Kiss H."/>
            <person name="Brettin T."/>
            <person name="Bruce D."/>
            <person name="Detter J.C."/>
            <person name="Han C."/>
            <person name="Schmutz J."/>
            <person name="Larimer F."/>
            <person name="Land M."/>
            <person name="Hauser L."/>
            <person name="Kyrpides N."/>
            <person name="Kim E."/>
            <person name="Wawrik B."/>
            <person name="Richardson P."/>
        </authorList>
    </citation>
    <scope>NUCLEOTIDE SEQUENCE [LARGE SCALE GENOMIC DNA]</scope>
    <source>
        <strain evidence="11">DSM 6200 / JCM 39069 / Hxd3</strain>
    </source>
</reference>
<sequence length="332" mass="35335">MKQKKEITDITQQAIDVLKNEAKGILEVAANLDHQFEKAVDLICRSKGRLVVSGIGKSGIVGQKIVATLNSTGTRALFLHPVEAMHGDLGIVGPKDVFLGLSNSGETEELTGLIPTIRNVGCRVIAFTGNTHSSLARQSDIVINVGVKKEACPLGLAPTTSTTALMAMGDALAVSLSIRKDFKSSDFQRFHPGGSLGRRLALNVSEIMLTGDRVPAVPVKTPIEEALAVLDRQNLGALLVVRKNNTLAGILTDGDLRRLYLAKEPLSGGPVDSIMTKNPLTVHPDSPVYDALNILEQHQVTALPVTAAGKKVCGILHLHDILGKGAFKFNGR</sequence>
<feature type="site" description="Catalytically relevant" evidence="6">
    <location>
        <position position="150"/>
    </location>
</feature>
<dbReference type="GO" id="GO:1901135">
    <property type="term" value="P:carbohydrate derivative metabolic process"/>
    <property type="evidence" value="ECO:0007669"/>
    <property type="project" value="InterPro"/>
</dbReference>
<feature type="site" description="Catalytically relevant" evidence="6">
    <location>
        <position position="109"/>
    </location>
</feature>
<dbReference type="Pfam" id="PF01380">
    <property type="entry name" value="SIS"/>
    <property type="match status" value="1"/>
</dbReference>
<dbReference type="InterPro" id="IPR001347">
    <property type="entry name" value="SIS_dom"/>
</dbReference>
<dbReference type="InterPro" id="IPR004800">
    <property type="entry name" value="KdsD/KpsF-type"/>
</dbReference>
<gene>
    <name evidence="10" type="ordered locus">Dole_2110</name>
</gene>
<feature type="site" description="Catalytically relevant" evidence="6">
    <location>
        <position position="191"/>
    </location>
</feature>
<dbReference type="OrthoDB" id="9762536at2"/>
<evidence type="ECO:0000259" key="9">
    <source>
        <dbReference type="PROSITE" id="PS51464"/>
    </source>
</evidence>
<dbReference type="GO" id="GO:0019146">
    <property type="term" value="F:arabinose-5-phosphate isomerase activity"/>
    <property type="evidence" value="ECO:0007669"/>
    <property type="project" value="UniProtKB-EC"/>
</dbReference>
<dbReference type="GO" id="GO:0005975">
    <property type="term" value="P:carbohydrate metabolic process"/>
    <property type="evidence" value="ECO:0007669"/>
    <property type="project" value="InterPro"/>
</dbReference>
<evidence type="ECO:0000313" key="11">
    <source>
        <dbReference type="Proteomes" id="UP000008561"/>
    </source>
</evidence>
<keyword evidence="3 7" id="KW-0129">CBS domain</keyword>
<feature type="domain" description="CBS" evidence="8">
    <location>
        <begin position="208"/>
        <end position="266"/>
    </location>
</feature>
<dbReference type="InterPro" id="IPR000644">
    <property type="entry name" value="CBS_dom"/>
</dbReference>
<dbReference type="CDD" id="cd05014">
    <property type="entry name" value="SIS_Kpsf"/>
    <property type="match status" value="1"/>
</dbReference>
<dbReference type="eggNOG" id="COG0517">
    <property type="taxonomic scope" value="Bacteria"/>
</dbReference>
<dbReference type="PANTHER" id="PTHR42745:SF1">
    <property type="entry name" value="ARABINOSE 5-PHOSPHATE ISOMERASE KDSD"/>
    <property type="match status" value="1"/>
</dbReference>
<dbReference type="Proteomes" id="UP000008561">
    <property type="component" value="Chromosome"/>
</dbReference>
<dbReference type="Pfam" id="PF00571">
    <property type="entry name" value="CBS"/>
    <property type="match status" value="2"/>
</dbReference>
<dbReference type="PROSITE" id="PS51464">
    <property type="entry name" value="SIS"/>
    <property type="match status" value="1"/>
</dbReference>
<dbReference type="EC" id="5.3.1.13" evidence="10"/>
<evidence type="ECO:0000256" key="3">
    <source>
        <dbReference type="ARBA" id="ARBA00023122"/>
    </source>
</evidence>
<dbReference type="InterPro" id="IPR046342">
    <property type="entry name" value="CBS_dom_sf"/>
</dbReference>